<evidence type="ECO:0000313" key="9">
    <source>
        <dbReference type="EMBL" id="SFO19965.1"/>
    </source>
</evidence>
<evidence type="ECO:0000313" key="10">
    <source>
        <dbReference type="Proteomes" id="UP000199614"/>
    </source>
</evidence>
<feature type="binding site" evidence="7">
    <location>
        <position position="57"/>
    </location>
    <ligand>
        <name>urate</name>
        <dbReference type="ChEBI" id="CHEBI:17775"/>
    </ligand>
</feature>
<feature type="active site" description="Charge relay system" evidence="6">
    <location>
        <position position="247"/>
    </location>
</feature>
<feature type="binding site" evidence="7">
    <location>
        <position position="56"/>
    </location>
    <ligand>
        <name>O2</name>
        <dbReference type="ChEBI" id="CHEBI:15379"/>
    </ligand>
</feature>
<accession>A0A1I5F869</accession>
<comment type="catalytic activity">
    <reaction evidence="5 8">
        <text>urate + O2 + H2O = 5-hydroxyisourate + H2O2</text>
        <dbReference type="Rhea" id="RHEA:21368"/>
        <dbReference type="ChEBI" id="CHEBI:15377"/>
        <dbReference type="ChEBI" id="CHEBI:15379"/>
        <dbReference type="ChEBI" id="CHEBI:16240"/>
        <dbReference type="ChEBI" id="CHEBI:17775"/>
        <dbReference type="ChEBI" id="CHEBI:18072"/>
        <dbReference type="EC" id="1.7.3.3"/>
    </reaction>
</comment>
<protein>
    <recommendedName>
        <fullName evidence="5 8">Uricase</fullName>
        <ecNumber evidence="5 8">1.7.3.3</ecNumber>
    </recommendedName>
    <alternativeName>
        <fullName evidence="5">Urate oxidase</fullName>
    </alternativeName>
</protein>
<proteinExistence type="inferred from homology"/>
<evidence type="ECO:0000256" key="6">
    <source>
        <dbReference type="PIRSR" id="PIRSR000241-1"/>
    </source>
</evidence>
<gene>
    <name evidence="9" type="ORF">SAMN05216207_10365</name>
</gene>
<dbReference type="STRING" id="260086.SAMN05216207_10365"/>
<keyword evidence="10" id="KW-1185">Reference proteome</keyword>
<feature type="binding site" evidence="7">
    <location>
        <position position="245"/>
    </location>
    <ligand>
        <name>urate</name>
        <dbReference type="ChEBI" id="CHEBI:17775"/>
    </ligand>
</feature>
<evidence type="ECO:0000256" key="4">
    <source>
        <dbReference type="ARBA" id="ARBA00023002"/>
    </source>
</evidence>
<comment type="pathway">
    <text evidence="1 5">Purine metabolism; urate degradation; (S)-allantoin from urate: step 1/3.</text>
</comment>
<dbReference type="PRINTS" id="PR00093">
    <property type="entry name" value="URICASE"/>
</dbReference>
<dbReference type="OrthoDB" id="9809009at2"/>
<name>A0A1I5F869_PSUAM</name>
<feature type="binding site" evidence="7">
    <location>
        <position position="159"/>
    </location>
    <ligand>
        <name>5-hydroxyisourate</name>
        <dbReference type="ChEBI" id="CHEBI:18072"/>
    </ligand>
</feature>
<keyword evidence="4 5" id="KW-0560">Oxidoreductase</keyword>
<dbReference type="PANTHER" id="PTHR42874:SF1">
    <property type="entry name" value="URICASE"/>
    <property type="match status" value="1"/>
</dbReference>
<dbReference type="GO" id="GO:0019628">
    <property type="term" value="P:urate catabolic process"/>
    <property type="evidence" value="ECO:0007669"/>
    <property type="project" value="UniProtKB-UniPathway"/>
</dbReference>
<feature type="binding site" evidence="7">
    <location>
        <position position="159"/>
    </location>
    <ligand>
        <name>urate</name>
        <dbReference type="ChEBI" id="CHEBI:17775"/>
    </ligand>
</feature>
<feature type="active site" description="Charge relay system" evidence="6">
    <location>
        <position position="11"/>
    </location>
</feature>
<sequence>MPILGHTQYGKAEVRVVRIHRDTDPHVISDHNVSVALSGDYADTHLTGDNTRVLTTDAVKNTINAFAKEAGDAARTPEAFGLALARHFTGVPQVSRVRVGIETFPWRRLEHAGAPHPHAFARDGGHVRTTTVTRAGDGAEWVTSGVAGLVVLKTTDSEFHSFYTDRYTTLAETTNRVMATEVTAQWWHAEHPADWDTAHATAITAMTSAFAGHHSLALQQTLYEMGTQVLATGPGIGEIRFSLPNKHHFLVDLAPFGLKNPGEVFHADDRPYGLIEGTVRRDDAPAPGPAFDPGQAW</sequence>
<comment type="function">
    <text evidence="5 8">Catalyzes the oxidation of uric acid to 5-hydroxyisourate, which is further processed to form (S)-allantoin.</text>
</comment>
<evidence type="ECO:0000256" key="2">
    <source>
        <dbReference type="ARBA" id="ARBA00009760"/>
    </source>
</evidence>
<feature type="binding site" evidence="7">
    <location>
        <position position="57"/>
    </location>
    <ligand>
        <name>5-hydroxyisourate</name>
        <dbReference type="ChEBI" id="CHEBI:18072"/>
    </ligand>
</feature>
<dbReference type="NCBIfam" id="TIGR03383">
    <property type="entry name" value="urate_oxi"/>
    <property type="match status" value="1"/>
</dbReference>
<evidence type="ECO:0000256" key="8">
    <source>
        <dbReference type="RuleBase" id="RU004455"/>
    </source>
</evidence>
<feature type="active site" description="Charge relay system" evidence="6">
    <location>
        <position position="56"/>
    </location>
</feature>
<dbReference type="EC" id="1.7.3.3" evidence="5 8"/>
<dbReference type="SUPFAM" id="SSF55620">
    <property type="entry name" value="Tetrahydrobiopterin biosynthesis enzymes-like"/>
    <property type="match status" value="2"/>
</dbReference>
<dbReference type="Proteomes" id="UP000199614">
    <property type="component" value="Unassembled WGS sequence"/>
</dbReference>
<dbReference type="Pfam" id="PF01014">
    <property type="entry name" value="Uricase"/>
    <property type="match status" value="2"/>
</dbReference>
<feature type="binding site" evidence="7">
    <location>
        <position position="245"/>
    </location>
    <ligand>
        <name>5-hydroxyisourate</name>
        <dbReference type="ChEBI" id="CHEBI:18072"/>
    </ligand>
</feature>
<feature type="binding site" evidence="7">
    <location>
        <position position="56"/>
    </location>
    <ligand>
        <name>5-hydroxyisourate</name>
        <dbReference type="ChEBI" id="CHEBI:18072"/>
    </ligand>
</feature>
<dbReference type="Gene3D" id="3.10.270.10">
    <property type="entry name" value="Urate Oxidase"/>
    <property type="match status" value="1"/>
</dbReference>
<evidence type="ECO:0000256" key="3">
    <source>
        <dbReference type="ARBA" id="ARBA00022631"/>
    </source>
</evidence>
<evidence type="ECO:0000256" key="7">
    <source>
        <dbReference type="PIRSR" id="PIRSR000241-2"/>
    </source>
</evidence>
<dbReference type="RefSeq" id="WP_093351374.1">
    <property type="nucleotide sequence ID" value="NZ_FOUY01000036.1"/>
</dbReference>
<dbReference type="PIRSF" id="PIRSF000241">
    <property type="entry name" value="Urate_oxidase"/>
    <property type="match status" value="1"/>
</dbReference>
<dbReference type="PANTHER" id="PTHR42874">
    <property type="entry name" value="URICASE"/>
    <property type="match status" value="1"/>
</dbReference>
<feature type="binding site" evidence="7">
    <location>
        <position position="56"/>
    </location>
    <ligand>
        <name>urate</name>
        <dbReference type="ChEBI" id="CHEBI:17775"/>
    </ligand>
</feature>
<evidence type="ECO:0000256" key="5">
    <source>
        <dbReference type="PIRNR" id="PIRNR000241"/>
    </source>
</evidence>
<feature type="binding site" evidence="7">
    <location>
        <position position="176"/>
    </location>
    <ligand>
        <name>urate</name>
        <dbReference type="ChEBI" id="CHEBI:17775"/>
    </ligand>
</feature>
<reference evidence="9 10" key="1">
    <citation type="submission" date="2016-10" db="EMBL/GenBank/DDBJ databases">
        <authorList>
            <person name="de Groot N.N."/>
        </authorList>
    </citation>
    <scope>NUCLEOTIDE SEQUENCE [LARGE SCALE GENOMIC DNA]</scope>
    <source>
        <strain evidence="9 10">CGMCC 4.1877</strain>
    </source>
</reference>
<dbReference type="GO" id="GO:0004846">
    <property type="term" value="F:urate oxidase activity"/>
    <property type="evidence" value="ECO:0007669"/>
    <property type="project" value="UniProtKB-EC"/>
</dbReference>
<evidence type="ECO:0000256" key="1">
    <source>
        <dbReference type="ARBA" id="ARBA00004831"/>
    </source>
</evidence>
<keyword evidence="3 5" id="KW-0659">Purine metabolism</keyword>
<feature type="binding site" evidence="7">
    <location>
        <position position="245"/>
    </location>
    <ligand>
        <name>O2</name>
        <dbReference type="ChEBI" id="CHEBI:15379"/>
    </ligand>
</feature>
<dbReference type="PROSITE" id="PS00366">
    <property type="entry name" value="URICASE"/>
    <property type="match status" value="1"/>
</dbReference>
<feature type="binding site" evidence="7">
    <location>
        <position position="176"/>
    </location>
    <ligand>
        <name>5-hydroxyisourate</name>
        <dbReference type="ChEBI" id="CHEBI:18072"/>
    </ligand>
</feature>
<feature type="binding site" evidence="7">
    <location>
        <position position="219"/>
    </location>
    <ligand>
        <name>5-hydroxyisourate</name>
        <dbReference type="ChEBI" id="CHEBI:18072"/>
    </ligand>
</feature>
<comment type="similarity">
    <text evidence="2 5 8">Belongs to the uricase family.</text>
</comment>
<dbReference type="EMBL" id="FOUY01000036">
    <property type="protein sequence ID" value="SFO19965.1"/>
    <property type="molecule type" value="Genomic_DNA"/>
</dbReference>
<dbReference type="GO" id="GO:0006144">
    <property type="term" value="P:purine nucleobase metabolic process"/>
    <property type="evidence" value="ECO:0007669"/>
    <property type="project" value="UniProtKB-KW"/>
</dbReference>
<feature type="binding site" evidence="7">
    <location>
        <position position="219"/>
    </location>
    <ligand>
        <name>urate</name>
        <dbReference type="ChEBI" id="CHEBI:17775"/>
    </ligand>
</feature>
<organism evidence="9 10">
    <name type="scientific">Pseudonocardia ammonioxydans</name>
    <dbReference type="NCBI Taxonomy" id="260086"/>
    <lineage>
        <taxon>Bacteria</taxon>
        <taxon>Bacillati</taxon>
        <taxon>Actinomycetota</taxon>
        <taxon>Actinomycetes</taxon>
        <taxon>Pseudonocardiales</taxon>
        <taxon>Pseudonocardiaceae</taxon>
        <taxon>Pseudonocardia</taxon>
    </lineage>
</organism>
<dbReference type="UniPathway" id="UPA00394">
    <property type="reaction ID" value="UER00650"/>
</dbReference>
<dbReference type="InterPro" id="IPR019842">
    <property type="entry name" value="Uricase_CS"/>
</dbReference>
<dbReference type="InterPro" id="IPR002042">
    <property type="entry name" value="Uricase"/>
</dbReference>
<dbReference type="AlphaFoldDB" id="A0A1I5F869"/>